<sequence>MEFTTHFELQSQATRLLESRPYSGALIPATDGVVTLHDALFQGT</sequence>
<reference evidence="1" key="1">
    <citation type="submission" date="2014-05" db="EMBL/GenBank/DDBJ databases">
        <title>The transcriptome of the halophilic microalga Tetraselmis sp. GSL018 isolated from the Great Salt Lake, Utah.</title>
        <authorList>
            <person name="Jinkerson R.E."/>
            <person name="D'Adamo S."/>
            <person name="Posewitz M.C."/>
        </authorList>
    </citation>
    <scope>NUCLEOTIDE SEQUENCE</scope>
    <source>
        <strain evidence="1">GSL018</strain>
    </source>
</reference>
<accession>A0A061R2U4</accession>
<name>A0A061R2U4_9CHLO</name>
<dbReference type="AlphaFoldDB" id="A0A061R2U4"/>
<evidence type="ECO:0000313" key="1">
    <source>
        <dbReference type="EMBL" id="JAC65054.1"/>
    </source>
</evidence>
<protein>
    <submittedName>
        <fullName evidence="1">Uncharacterized protein</fullName>
    </submittedName>
</protein>
<gene>
    <name evidence="1" type="ORF">TSPGSL018_16933</name>
</gene>
<organism evidence="1">
    <name type="scientific">Tetraselmis sp. GSL018</name>
    <dbReference type="NCBI Taxonomy" id="582737"/>
    <lineage>
        <taxon>Eukaryota</taxon>
        <taxon>Viridiplantae</taxon>
        <taxon>Chlorophyta</taxon>
        <taxon>core chlorophytes</taxon>
        <taxon>Chlorodendrophyceae</taxon>
        <taxon>Chlorodendrales</taxon>
        <taxon>Chlorodendraceae</taxon>
        <taxon>Tetraselmis</taxon>
    </lineage>
</organism>
<proteinExistence type="predicted"/>
<dbReference type="EMBL" id="GBEZ01021721">
    <property type="protein sequence ID" value="JAC65054.1"/>
    <property type="molecule type" value="Transcribed_RNA"/>
</dbReference>